<dbReference type="OrthoDB" id="2322499at2759"/>
<evidence type="ECO:0000256" key="1">
    <source>
        <dbReference type="SAM" id="MobiDB-lite"/>
    </source>
</evidence>
<name>A0A401GNV5_9APHY</name>
<proteinExistence type="predicted"/>
<evidence type="ECO:0000313" key="3">
    <source>
        <dbReference type="EMBL" id="GBE83905.1"/>
    </source>
</evidence>
<dbReference type="InterPro" id="IPR036047">
    <property type="entry name" value="F-box-like_dom_sf"/>
</dbReference>
<organism evidence="3 4">
    <name type="scientific">Sparassis crispa</name>
    <dbReference type="NCBI Taxonomy" id="139825"/>
    <lineage>
        <taxon>Eukaryota</taxon>
        <taxon>Fungi</taxon>
        <taxon>Dikarya</taxon>
        <taxon>Basidiomycota</taxon>
        <taxon>Agaricomycotina</taxon>
        <taxon>Agaricomycetes</taxon>
        <taxon>Polyporales</taxon>
        <taxon>Sparassidaceae</taxon>
        <taxon>Sparassis</taxon>
    </lineage>
</organism>
<dbReference type="CDD" id="cd09917">
    <property type="entry name" value="F-box_SF"/>
    <property type="match status" value="1"/>
</dbReference>
<protein>
    <recommendedName>
        <fullName evidence="2">F-box domain-containing protein</fullName>
    </recommendedName>
</protein>
<dbReference type="GeneID" id="38780822"/>
<sequence>MPLKKAKKSEATPSNAAREVAAAPQSARRALRGRRGGLKDMPNMPLDIVLEIISHLNPRDLLNLARTSKAFRALLMTRTSAHLWKAARKNVDGLPDCPPYLSEPEYANLAFSPHCHSCLKSNIQNVIWEFNVRYCNDCKKENTVESPYGLPTGLMSKITSSVNVLNHISGRRYLYLFHVPQIDAFVKSWRAVASDEGEKKLIKEQAERVNQIKEYSRLCNEWTKLRVKSRASELDDVRRARLESIVSRLRDLGWGEELDFLEPKQYSPLSNHAHARQAKPLTDRGWQKICDEMVSYMEKLKTQRLAEEHRERLHSRLALLSDLIDNYYAGIPRTPASEYLPHLVDFAMMSEFRALVDALDSVNITPDDFLALRPQIPNLVEKWQNNAKAELTLLLAEELGLTDIPDDTNIFDLAVAWFQCTKCRKVLRYPNIIAHGCMRQYYHGFYHPDAAHEYQALVYGEARTAAWSTASISCSRPVQRAYMLVKACGKDPSSTTARAMDELDARFWWKNPSALPSRSVVSWRLAMKPKWTRKHVGGVSERQWEVVNGNVAEKVKVVEAKSQITRRFKHELRRHWCCSLCTEIGGRKCSLPQVKEHVRNLHSIDDPTVENGRIYLHPDSKPLLPKSIMALKSTGNSEYELSREAMNLLREGRACLCDYD</sequence>
<dbReference type="SUPFAM" id="SSF81383">
    <property type="entry name" value="F-box domain"/>
    <property type="match status" value="1"/>
</dbReference>
<gene>
    <name evidence="3" type="ORF">SCP_0509640</name>
</gene>
<dbReference type="RefSeq" id="XP_027614818.1">
    <property type="nucleotide sequence ID" value="XM_027759017.1"/>
</dbReference>
<dbReference type="STRING" id="139825.A0A401GNV5"/>
<dbReference type="SMART" id="SM00256">
    <property type="entry name" value="FBOX"/>
    <property type="match status" value="1"/>
</dbReference>
<accession>A0A401GNV5</accession>
<dbReference type="InParanoid" id="A0A401GNV5"/>
<reference evidence="3 4" key="1">
    <citation type="journal article" date="2018" name="Sci. Rep.">
        <title>Genome sequence of the cauliflower mushroom Sparassis crispa (Hanabiratake) and its association with beneficial usage.</title>
        <authorList>
            <person name="Kiyama R."/>
            <person name="Furutani Y."/>
            <person name="Kawaguchi K."/>
            <person name="Nakanishi T."/>
        </authorList>
    </citation>
    <scope>NUCLEOTIDE SEQUENCE [LARGE SCALE GENOMIC DNA]</scope>
</reference>
<dbReference type="AlphaFoldDB" id="A0A401GNV5"/>
<keyword evidence="4" id="KW-1185">Reference proteome</keyword>
<dbReference type="PROSITE" id="PS50181">
    <property type="entry name" value="FBOX"/>
    <property type="match status" value="1"/>
</dbReference>
<dbReference type="Proteomes" id="UP000287166">
    <property type="component" value="Unassembled WGS sequence"/>
</dbReference>
<feature type="region of interest" description="Disordered" evidence="1">
    <location>
        <begin position="1"/>
        <end position="38"/>
    </location>
</feature>
<dbReference type="EMBL" id="BFAD01000005">
    <property type="protein sequence ID" value="GBE83905.1"/>
    <property type="molecule type" value="Genomic_DNA"/>
</dbReference>
<dbReference type="InterPro" id="IPR001810">
    <property type="entry name" value="F-box_dom"/>
</dbReference>
<evidence type="ECO:0000313" key="4">
    <source>
        <dbReference type="Proteomes" id="UP000287166"/>
    </source>
</evidence>
<feature type="domain" description="F-box" evidence="2">
    <location>
        <begin position="38"/>
        <end position="87"/>
    </location>
</feature>
<evidence type="ECO:0000259" key="2">
    <source>
        <dbReference type="PROSITE" id="PS50181"/>
    </source>
</evidence>
<dbReference type="Pfam" id="PF00646">
    <property type="entry name" value="F-box"/>
    <property type="match status" value="1"/>
</dbReference>
<dbReference type="Gene3D" id="1.20.1280.50">
    <property type="match status" value="1"/>
</dbReference>
<comment type="caution">
    <text evidence="3">The sequence shown here is derived from an EMBL/GenBank/DDBJ whole genome shotgun (WGS) entry which is preliminary data.</text>
</comment>